<dbReference type="Proteomes" id="UP000494222">
    <property type="component" value="Unassembled WGS sequence"/>
</dbReference>
<organism evidence="1 2">
    <name type="scientific">Burkholderia latens</name>
    <dbReference type="NCBI Taxonomy" id="488446"/>
    <lineage>
        <taxon>Bacteria</taxon>
        <taxon>Pseudomonadati</taxon>
        <taxon>Pseudomonadota</taxon>
        <taxon>Betaproteobacteria</taxon>
        <taxon>Burkholderiales</taxon>
        <taxon>Burkholderiaceae</taxon>
        <taxon>Burkholderia</taxon>
        <taxon>Burkholderia cepacia complex</taxon>
    </lineage>
</organism>
<dbReference type="RefSeq" id="WP_170297487.1">
    <property type="nucleotide sequence ID" value="NZ_CABVPL010000016.1"/>
</dbReference>
<dbReference type="AlphaFoldDB" id="A0A6P2KXJ8"/>
<name>A0A6P2KXJ8_9BURK</name>
<evidence type="ECO:0000313" key="1">
    <source>
        <dbReference type="EMBL" id="VWB59230.1"/>
    </source>
</evidence>
<dbReference type="GeneID" id="99790002"/>
<sequence length="46" mass="4791">MNYQTKNRLGLVVVAFLACVIVAVAAKGGAIDTIASVLGHLHAQQQ</sequence>
<protein>
    <submittedName>
        <fullName evidence="1">Uncharacterized protein</fullName>
    </submittedName>
</protein>
<gene>
    <name evidence="1" type="ORF">BLA24064_02732</name>
</gene>
<accession>A0A6P2KXJ8</accession>
<dbReference type="EMBL" id="CABVPL010000016">
    <property type="protein sequence ID" value="VWB59230.1"/>
    <property type="molecule type" value="Genomic_DNA"/>
</dbReference>
<reference evidence="1 2" key="1">
    <citation type="submission" date="2019-09" db="EMBL/GenBank/DDBJ databases">
        <authorList>
            <person name="Depoorter E."/>
        </authorList>
    </citation>
    <scope>NUCLEOTIDE SEQUENCE [LARGE SCALE GENOMIC DNA]</scope>
    <source>
        <strain evidence="1">LMG 24064</strain>
    </source>
</reference>
<dbReference type="PROSITE" id="PS51257">
    <property type="entry name" value="PROKAR_LIPOPROTEIN"/>
    <property type="match status" value="1"/>
</dbReference>
<evidence type="ECO:0000313" key="2">
    <source>
        <dbReference type="Proteomes" id="UP000494222"/>
    </source>
</evidence>
<proteinExistence type="predicted"/>